<sequence>MVMPLEAQLETMKQQSPFQEHRPSRRLFTMENISDTRARTSPCHGSGDLCEFSNGTDTNFTLPEQYPDFYIVLPVIYSVICAAGLTGNTAVIYVILKAPNMKTVTNMFILNLAIADDLFTLVLPINIADHLLYYWPFGEIMCKLILSIDHYNIFSSIYFLTVMSVDRYLVVLATVRSKKLPQRTYRTAKMVSLCVWLLVTLIVLPFTIFAEVYTDPMNRKSCVLVFPRPERAWLKASRIYTLILGFAIPVSTICLLYTMMLYRLRNMHLNSNAKALDKAKKKVTLMVFIVLAVCLFCWTPFHLTTIVSLTTDVQETPLVIGIAYFITSLSYANSCLNPFLYAFLDDSFQKSFKKLLECRAA</sequence>
<dbReference type="GO" id="GO:0042923">
    <property type="term" value="F:neuropeptide binding"/>
    <property type="evidence" value="ECO:0007669"/>
    <property type="project" value="TreeGrafter"/>
</dbReference>
<dbReference type="OMA" id="IISFCVW"/>
<reference evidence="14 15" key="1">
    <citation type="journal article" date="2018" name="Nat. Ecol. Evol.">
        <title>Shark genomes provide insights into elasmobranch evolution and the origin of vertebrates.</title>
        <authorList>
            <person name="Hara Y"/>
            <person name="Yamaguchi K"/>
            <person name="Onimaru K"/>
            <person name="Kadota M"/>
            <person name="Koyanagi M"/>
            <person name="Keeley SD"/>
            <person name="Tatsumi K"/>
            <person name="Tanaka K"/>
            <person name="Motone F"/>
            <person name="Kageyama Y"/>
            <person name="Nozu R"/>
            <person name="Adachi N"/>
            <person name="Nishimura O"/>
            <person name="Nakagawa R"/>
            <person name="Tanegashima C"/>
            <person name="Kiyatake I"/>
            <person name="Matsumoto R"/>
            <person name="Murakumo K"/>
            <person name="Nishida K"/>
            <person name="Terakita A"/>
            <person name="Kuratani S"/>
            <person name="Sato K"/>
            <person name="Hyodo S Kuraku.S."/>
        </authorList>
    </citation>
    <scope>NUCLEOTIDE SEQUENCE [LARGE SCALE GENOMIC DNA]</scope>
</reference>
<name>A0A401SCG8_CHIPU</name>
<evidence type="ECO:0000256" key="6">
    <source>
        <dbReference type="ARBA" id="ARBA00023136"/>
    </source>
</evidence>
<dbReference type="GO" id="GO:0005886">
    <property type="term" value="C:plasma membrane"/>
    <property type="evidence" value="ECO:0007669"/>
    <property type="project" value="UniProtKB-SubCell"/>
</dbReference>
<feature type="transmembrane region" description="Helical" evidence="12">
    <location>
        <begin position="108"/>
        <end position="133"/>
    </location>
</feature>
<dbReference type="InterPro" id="IPR017452">
    <property type="entry name" value="GPCR_Rhodpsn_7TM"/>
</dbReference>
<protein>
    <recommendedName>
        <fullName evidence="13">G-protein coupled receptors family 1 profile domain-containing protein</fullName>
    </recommendedName>
</protein>
<evidence type="ECO:0000256" key="1">
    <source>
        <dbReference type="ARBA" id="ARBA00004651"/>
    </source>
</evidence>
<evidence type="ECO:0000256" key="4">
    <source>
        <dbReference type="ARBA" id="ARBA00022989"/>
    </source>
</evidence>
<dbReference type="Pfam" id="PF00001">
    <property type="entry name" value="7tm_1"/>
    <property type="match status" value="1"/>
</dbReference>
<evidence type="ECO:0000313" key="15">
    <source>
        <dbReference type="Proteomes" id="UP000287033"/>
    </source>
</evidence>
<dbReference type="PANTHER" id="PTHR24229:SF18">
    <property type="entry name" value="NEUROPEPTIDES B_W RECEPTOR TYPE 2"/>
    <property type="match status" value="1"/>
</dbReference>
<dbReference type="PRINTS" id="PR00237">
    <property type="entry name" value="GPCRRHODOPSN"/>
</dbReference>
<dbReference type="SUPFAM" id="SSF81321">
    <property type="entry name" value="Family A G protein-coupled receptor-like"/>
    <property type="match status" value="1"/>
</dbReference>
<gene>
    <name evidence="14" type="ORF">chiPu_0006528</name>
</gene>
<dbReference type="InterPro" id="IPR000276">
    <property type="entry name" value="GPCR_Rhodpsn"/>
</dbReference>
<feature type="domain" description="G-protein coupled receptors family 1 profile" evidence="13">
    <location>
        <begin position="87"/>
        <end position="341"/>
    </location>
</feature>
<keyword evidence="8 11" id="KW-0675">Receptor</keyword>
<dbReference type="Gene3D" id="1.20.1070.10">
    <property type="entry name" value="Rhodopsin 7-helix transmembrane proteins"/>
    <property type="match status" value="1"/>
</dbReference>
<dbReference type="EMBL" id="BEZZ01000191">
    <property type="protein sequence ID" value="GCC28102.1"/>
    <property type="molecule type" value="Genomic_DNA"/>
</dbReference>
<keyword evidence="3 11" id="KW-0812">Transmembrane</keyword>
<comment type="similarity">
    <text evidence="11">Belongs to the G-protein coupled receptor 1 family.</text>
</comment>
<evidence type="ECO:0000256" key="7">
    <source>
        <dbReference type="ARBA" id="ARBA00023157"/>
    </source>
</evidence>
<evidence type="ECO:0000313" key="14">
    <source>
        <dbReference type="EMBL" id="GCC28102.1"/>
    </source>
</evidence>
<evidence type="ECO:0000256" key="3">
    <source>
        <dbReference type="ARBA" id="ARBA00022692"/>
    </source>
</evidence>
<evidence type="ECO:0000256" key="5">
    <source>
        <dbReference type="ARBA" id="ARBA00023040"/>
    </source>
</evidence>
<feature type="transmembrane region" description="Helical" evidence="12">
    <location>
        <begin position="153"/>
        <end position="175"/>
    </location>
</feature>
<evidence type="ECO:0000259" key="13">
    <source>
        <dbReference type="PROSITE" id="PS50262"/>
    </source>
</evidence>
<dbReference type="SMART" id="SM01381">
    <property type="entry name" value="7TM_GPCR_Srsx"/>
    <property type="match status" value="1"/>
</dbReference>
<feature type="transmembrane region" description="Helical" evidence="12">
    <location>
        <begin position="239"/>
        <end position="262"/>
    </location>
</feature>
<dbReference type="PROSITE" id="PS00237">
    <property type="entry name" value="G_PROTEIN_RECEP_F1_1"/>
    <property type="match status" value="1"/>
</dbReference>
<evidence type="ECO:0000256" key="10">
    <source>
        <dbReference type="ARBA" id="ARBA00023224"/>
    </source>
</evidence>
<keyword evidence="6 12" id="KW-0472">Membrane</keyword>
<feature type="transmembrane region" description="Helical" evidence="12">
    <location>
        <begin position="321"/>
        <end position="344"/>
    </location>
</feature>
<dbReference type="PROSITE" id="PS50262">
    <property type="entry name" value="G_PROTEIN_RECEP_F1_2"/>
    <property type="match status" value="1"/>
</dbReference>
<comment type="subcellular location">
    <subcellularLocation>
        <location evidence="1">Cell membrane</location>
        <topology evidence="1">Multi-pass membrane protein</topology>
    </subcellularLocation>
</comment>
<feature type="transmembrane region" description="Helical" evidence="12">
    <location>
        <begin position="187"/>
        <end position="210"/>
    </location>
</feature>
<evidence type="ECO:0000256" key="12">
    <source>
        <dbReference type="SAM" id="Phobius"/>
    </source>
</evidence>
<keyword evidence="7" id="KW-1015">Disulfide bond</keyword>
<feature type="transmembrane region" description="Helical" evidence="12">
    <location>
        <begin position="69"/>
        <end position="96"/>
    </location>
</feature>
<keyword evidence="2" id="KW-1003">Cell membrane</keyword>
<dbReference type="GO" id="GO:0008188">
    <property type="term" value="F:neuropeptide receptor activity"/>
    <property type="evidence" value="ECO:0007669"/>
    <property type="project" value="InterPro"/>
</dbReference>
<comment type="caution">
    <text evidence="14">The sequence shown here is derived from an EMBL/GenBank/DDBJ whole genome shotgun (WGS) entry which is preliminary data.</text>
</comment>
<evidence type="ECO:0000256" key="8">
    <source>
        <dbReference type="ARBA" id="ARBA00023170"/>
    </source>
</evidence>
<evidence type="ECO:0000256" key="11">
    <source>
        <dbReference type="RuleBase" id="RU000688"/>
    </source>
</evidence>
<evidence type="ECO:0000256" key="9">
    <source>
        <dbReference type="ARBA" id="ARBA00023180"/>
    </source>
</evidence>
<dbReference type="FunFam" id="1.20.1070.10:FF:000102">
    <property type="entry name" value="neuropeptides B/W receptor type 1"/>
    <property type="match status" value="1"/>
</dbReference>
<keyword evidence="5 11" id="KW-0297">G-protein coupled receptor</keyword>
<keyword evidence="9" id="KW-0325">Glycoprotein</keyword>
<keyword evidence="4 12" id="KW-1133">Transmembrane helix</keyword>
<feature type="transmembrane region" description="Helical" evidence="12">
    <location>
        <begin position="283"/>
        <end position="301"/>
    </location>
</feature>
<keyword evidence="15" id="KW-1185">Reference proteome</keyword>
<keyword evidence="10 11" id="KW-0807">Transducer</keyword>
<organism evidence="14 15">
    <name type="scientific">Chiloscyllium punctatum</name>
    <name type="common">Brownbanded bambooshark</name>
    <name type="synonym">Hemiscyllium punctatum</name>
    <dbReference type="NCBI Taxonomy" id="137246"/>
    <lineage>
        <taxon>Eukaryota</taxon>
        <taxon>Metazoa</taxon>
        <taxon>Chordata</taxon>
        <taxon>Craniata</taxon>
        <taxon>Vertebrata</taxon>
        <taxon>Chondrichthyes</taxon>
        <taxon>Elasmobranchii</taxon>
        <taxon>Galeomorphii</taxon>
        <taxon>Galeoidea</taxon>
        <taxon>Orectolobiformes</taxon>
        <taxon>Hemiscylliidae</taxon>
        <taxon>Chiloscyllium</taxon>
    </lineage>
</organism>
<dbReference type="CDD" id="cd15087">
    <property type="entry name" value="7tmA_NPBWR"/>
    <property type="match status" value="1"/>
</dbReference>
<dbReference type="PRINTS" id="PR01855">
    <property type="entry name" value="NRPEPTIDEWR"/>
</dbReference>
<evidence type="ECO:0000256" key="2">
    <source>
        <dbReference type="ARBA" id="ARBA00022475"/>
    </source>
</evidence>
<accession>A0A401SCG8</accession>
<dbReference type="GO" id="GO:0043005">
    <property type="term" value="C:neuron projection"/>
    <property type="evidence" value="ECO:0007669"/>
    <property type="project" value="TreeGrafter"/>
</dbReference>
<dbReference type="PANTHER" id="PTHR24229">
    <property type="entry name" value="NEUROPEPTIDES RECEPTOR"/>
    <property type="match status" value="1"/>
</dbReference>
<dbReference type="STRING" id="137246.A0A401SCG8"/>
<dbReference type="AlphaFoldDB" id="A0A401SCG8"/>
<dbReference type="InterPro" id="IPR009150">
    <property type="entry name" value="Neuropept_B/W_rcpt"/>
</dbReference>
<proteinExistence type="inferred from homology"/>
<dbReference type="OrthoDB" id="6076970at2759"/>
<dbReference type="Proteomes" id="UP000287033">
    <property type="component" value="Unassembled WGS sequence"/>
</dbReference>